<dbReference type="PANTHER" id="PTHR36842">
    <property type="entry name" value="PROTEIN TOLB HOMOLOG"/>
    <property type="match status" value="1"/>
</dbReference>
<keyword evidence="7" id="KW-1185">Reference proteome</keyword>
<dbReference type="Proteomes" id="UP000185713">
    <property type="component" value="Unassembled WGS sequence"/>
</dbReference>
<reference evidence="7" key="3">
    <citation type="submission" date="2017-04" db="EMBL/GenBank/DDBJ databases">
        <authorList>
            <person name="Varghese N."/>
            <person name="Submissions S."/>
        </authorList>
    </citation>
    <scope>NUCLEOTIDE SEQUENCE [LARGE SCALE GENOMIC DNA]</scope>
    <source>
        <strain evidence="7">FDF-1</strain>
    </source>
</reference>
<dbReference type="Proteomes" id="UP000278252">
    <property type="component" value="Unassembled WGS sequence"/>
</dbReference>
<feature type="transmembrane region" description="Helical" evidence="2">
    <location>
        <begin position="341"/>
        <end position="362"/>
    </location>
</feature>
<evidence type="ECO:0000313" key="7">
    <source>
        <dbReference type="Proteomes" id="UP000193969"/>
    </source>
</evidence>
<dbReference type="AlphaFoldDB" id="A0A1L9C6W1"/>
<dbReference type="PANTHER" id="PTHR36842:SF1">
    <property type="entry name" value="PROTEIN TOLB"/>
    <property type="match status" value="1"/>
</dbReference>
<accession>A0A1L9C6W1</accession>
<dbReference type="InterPro" id="IPR011042">
    <property type="entry name" value="6-blade_b-propeller_TolB-like"/>
</dbReference>
<keyword evidence="2" id="KW-1133">Transmembrane helix</keyword>
<evidence type="ECO:0000313" key="5">
    <source>
        <dbReference type="EMBL" id="SMH27585.1"/>
    </source>
</evidence>
<evidence type="ECO:0000313" key="8">
    <source>
        <dbReference type="Proteomes" id="UP000278252"/>
    </source>
</evidence>
<dbReference type="EMBL" id="FXBN01000001">
    <property type="protein sequence ID" value="SMH27585.1"/>
    <property type="molecule type" value="Genomic_DNA"/>
</dbReference>
<dbReference type="InterPro" id="IPR011659">
    <property type="entry name" value="WD40"/>
</dbReference>
<evidence type="ECO:0000256" key="2">
    <source>
        <dbReference type="SAM" id="Phobius"/>
    </source>
</evidence>
<evidence type="ECO:0000313" key="3">
    <source>
        <dbReference type="EMBL" id="OJH50217.1"/>
    </source>
</evidence>
<dbReference type="RefSeq" id="WP_072357716.1">
    <property type="nucleotide sequence ID" value="NZ_FXBN01000001.1"/>
</dbReference>
<reference evidence="4 8" key="4">
    <citation type="submission" date="2018-10" db="EMBL/GenBank/DDBJ databases">
        <title>Cultivation of a novel Methanohalophilus strain from Kebrit Deep of the Red Sea and a genomic comparison of members of the genus Methanohalophilus.</title>
        <authorList>
            <person name="Guan Y."/>
            <person name="Ngugi D.K."/>
            <person name="Stingl U."/>
        </authorList>
    </citation>
    <scope>NUCLEOTIDE SEQUENCE [LARGE SCALE GENOMIC DNA]</scope>
    <source>
        <strain evidence="4 8">DSM 7471</strain>
    </source>
</reference>
<evidence type="ECO:0000256" key="1">
    <source>
        <dbReference type="ARBA" id="ARBA00009820"/>
    </source>
</evidence>
<keyword evidence="2" id="KW-0472">Membrane</keyword>
<dbReference type="STRING" id="523843.SAMN06264941_0006"/>
<dbReference type="Proteomes" id="UP000193969">
    <property type="component" value="Unassembled WGS sequence"/>
</dbReference>
<comment type="similarity">
    <text evidence="1">Belongs to the TolB family.</text>
</comment>
<reference evidence="5" key="2">
    <citation type="submission" date="2017-04" db="EMBL/GenBank/DDBJ databases">
        <authorList>
            <person name="Afonso C.L."/>
            <person name="Miller P.J."/>
            <person name="Scott M.A."/>
            <person name="Spackman E."/>
            <person name="Goraichik I."/>
            <person name="Dimitrov K.M."/>
            <person name="Suarez D.L."/>
            <person name="Swayne D.E."/>
        </authorList>
    </citation>
    <scope>NUCLEOTIDE SEQUENCE [LARGE SCALE GENOMIC DNA]</scope>
    <source>
        <strain evidence="5">FDF-1</strain>
    </source>
</reference>
<evidence type="ECO:0000313" key="4">
    <source>
        <dbReference type="EMBL" id="RNI11332.1"/>
    </source>
</evidence>
<dbReference type="EMBL" id="JWTK01000001">
    <property type="protein sequence ID" value="OJH50217.1"/>
    <property type="molecule type" value="Genomic_DNA"/>
</dbReference>
<reference evidence="3 6" key="1">
    <citation type="submission" date="2014-12" db="EMBL/GenBank/DDBJ databases">
        <title>The genome sequence of Methanohalophilus portucalensis strain FDF1.</title>
        <authorList>
            <person name="Lai M.-C."/>
            <person name="Lai S.-J."/>
        </authorList>
    </citation>
    <scope>NUCLEOTIDE SEQUENCE [LARGE SCALE GENOMIC DNA]</scope>
    <source>
        <strain evidence="3 6">FDF-1</strain>
    </source>
</reference>
<organism evidence="3 6">
    <name type="scientific">Methanohalophilus portucalensis FDF-1</name>
    <dbReference type="NCBI Taxonomy" id="523843"/>
    <lineage>
        <taxon>Archaea</taxon>
        <taxon>Methanobacteriati</taxon>
        <taxon>Methanobacteriota</taxon>
        <taxon>Stenosarchaea group</taxon>
        <taxon>Methanomicrobia</taxon>
        <taxon>Methanosarcinales</taxon>
        <taxon>Methanosarcinaceae</taxon>
        <taxon>Methanohalophilus</taxon>
    </lineage>
</organism>
<gene>
    <name evidence="4" type="ORF">EFE41_07215</name>
    <name evidence="3" type="ORF">MPF_0005</name>
    <name evidence="5" type="ORF">SAMN06264941_0006</name>
</gene>
<dbReference type="SUPFAM" id="SSF69304">
    <property type="entry name" value="Tricorn protease N-terminal domain"/>
    <property type="match status" value="1"/>
</dbReference>
<protein>
    <submittedName>
        <fullName evidence="3">Tol biopolymer transport system</fullName>
    </submittedName>
    <submittedName>
        <fullName evidence="5">TolB protein</fullName>
    </submittedName>
</protein>
<dbReference type="EMBL" id="RJJH01000011">
    <property type="protein sequence ID" value="RNI11332.1"/>
    <property type="molecule type" value="Genomic_DNA"/>
</dbReference>
<sequence length="365" mass="40608">MKILKTGHMAFFCLVLIICSATPVFAGIEVADIYPLTDDFSSDYHYPAWSPDGKQITYMNDQAIWIMDADGSDPHIIYDGMKWDGDPCFSADGKEIYFASESRKPYSSTYINLFKMDVDGSNITQLTDGADRRSPSISPDGSMLAYRSNIAGNYDVWVMDITNKSHRQLTFTSEDEGKPSWSPDGSEVIYSFKGNLWLTDVELDTSWQLTHGTSNDVDPFFLPSGEMIVFISDRGGETNLWLIDTEDDERQLLTDDRKVEFSPVVSPYGKKIVFGAKANETFDLWMLEMTNPEGIDEVSGIDVEDTNVDVTGNEDVALTSENNQNMDEGAGGLLGKVNDNLALFAGGLVLGIILFLVARLIFRKM</sequence>
<dbReference type="Pfam" id="PF07676">
    <property type="entry name" value="PD40"/>
    <property type="match status" value="5"/>
</dbReference>
<dbReference type="OrthoDB" id="25019at2157"/>
<name>A0A1L9C6W1_9EURY</name>
<evidence type="ECO:0000313" key="6">
    <source>
        <dbReference type="Proteomes" id="UP000185713"/>
    </source>
</evidence>
<proteinExistence type="inferred from homology"/>
<dbReference type="Gene3D" id="2.120.10.30">
    <property type="entry name" value="TolB, C-terminal domain"/>
    <property type="match status" value="2"/>
</dbReference>
<keyword evidence="2" id="KW-0812">Transmembrane</keyword>